<dbReference type="EMBL" id="CAMXCT010006112">
    <property type="protein sequence ID" value="CAI4013962.1"/>
    <property type="molecule type" value="Genomic_DNA"/>
</dbReference>
<accession>A0A9P1GKS1</accession>
<dbReference type="Proteomes" id="UP001152797">
    <property type="component" value="Unassembled WGS sequence"/>
</dbReference>
<name>A0A9P1GKS1_9DINO</name>
<feature type="compositionally biased region" description="Basic and acidic residues" evidence="1">
    <location>
        <begin position="552"/>
        <end position="568"/>
    </location>
</feature>
<reference evidence="3 4" key="2">
    <citation type="submission" date="2024-05" db="EMBL/GenBank/DDBJ databases">
        <authorList>
            <person name="Chen Y."/>
            <person name="Shah S."/>
            <person name="Dougan E. K."/>
            <person name="Thang M."/>
            <person name="Chan C."/>
        </authorList>
    </citation>
    <scope>NUCLEOTIDE SEQUENCE [LARGE SCALE GENOMIC DNA]</scope>
</reference>
<keyword evidence="4" id="KW-1185">Reference proteome</keyword>
<dbReference type="OrthoDB" id="482670at2759"/>
<sequence>MSVEKQLDAAQKFLRGIRSLSSYEEIREKQALGVQKALEKVPAYTAAQAAAVLGLLQPDLWSTSHVDAFQEKVALKTKPVETDQQRGLAQDFSLLPHYLSDDLAAAIGDPNADAERLLFRLCHHAAQLTLRNASEATKATLIVMAHWSPCKRGDLAPKQQFNLFCRHKPKVTKYLIAQADGKCLVELPPSWKDMEAEMLKRVFPTGRPADMGEVAKEICDFVRRMPLRKDNRLLQEAGVGTTVMPAAGFPSGTLAVDDVCKVVAACSQSLQVQLSRGQSNQSSGSGDRVAASSSLLAICDGAAEEPSKAVAPEPDLRGPETMSIAEQLAALRGDMERKDGKDLERDVEKQKHLKRPASAKKLAAAPKPKGRPRAKPKAKSAARKPRQDVMKRPAAATTRRSTMSKGCAQDAQIARGTSTGSPSTGAVSRAERRKNVLALVPKKLRAQFSGGCAKCRFTSGCTPSCWFQRGFADNMPPKETEKEESEYTYCTEEEHEDDDPVEPEPTPPPKKSVASRAPARRSSKAASLPPAAEAAAPTEVPASLPEGPAMPKAKESIKLEPDSSKEIPVRSPASSPEYDPWATPKPHADNLIDIPKNISQAHGYDARRPDGFDKPATKRAAALFFCCPKACLASI</sequence>
<feature type="compositionally biased region" description="Low complexity" evidence="1">
    <location>
        <begin position="524"/>
        <end position="543"/>
    </location>
</feature>
<proteinExistence type="predicted"/>
<dbReference type="EMBL" id="CAMXCT030006112">
    <property type="protein sequence ID" value="CAL4801274.1"/>
    <property type="molecule type" value="Genomic_DNA"/>
</dbReference>
<feature type="compositionally biased region" description="Acidic residues" evidence="1">
    <location>
        <begin position="482"/>
        <end position="502"/>
    </location>
</feature>
<feature type="region of interest" description="Disordered" evidence="1">
    <location>
        <begin position="332"/>
        <end position="430"/>
    </location>
</feature>
<evidence type="ECO:0000256" key="1">
    <source>
        <dbReference type="SAM" id="MobiDB-lite"/>
    </source>
</evidence>
<evidence type="ECO:0000313" key="3">
    <source>
        <dbReference type="EMBL" id="CAL4801274.1"/>
    </source>
</evidence>
<evidence type="ECO:0000313" key="2">
    <source>
        <dbReference type="EMBL" id="CAI4013962.1"/>
    </source>
</evidence>
<gene>
    <name evidence="2" type="ORF">C1SCF055_LOCUS38895</name>
</gene>
<reference evidence="2" key="1">
    <citation type="submission" date="2022-10" db="EMBL/GenBank/DDBJ databases">
        <authorList>
            <person name="Chen Y."/>
            <person name="Dougan E. K."/>
            <person name="Chan C."/>
            <person name="Rhodes N."/>
            <person name="Thang M."/>
        </authorList>
    </citation>
    <scope>NUCLEOTIDE SEQUENCE</scope>
</reference>
<evidence type="ECO:0000313" key="4">
    <source>
        <dbReference type="Proteomes" id="UP001152797"/>
    </source>
</evidence>
<comment type="caution">
    <text evidence="2">The sequence shown here is derived from an EMBL/GenBank/DDBJ whole genome shotgun (WGS) entry which is preliminary data.</text>
</comment>
<feature type="region of interest" description="Disordered" evidence="1">
    <location>
        <begin position="472"/>
        <end position="591"/>
    </location>
</feature>
<protein>
    <submittedName>
        <fullName evidence="3">Integrase catalytic domain-containing protein</fullName>
    </submittedName>
</protein>
<dbReference type="AlphaFoldDB" id="A0A9P1GKS1"/>
<feature type="compositionally biased region" description="Polar residues" evidence="1">
    <location>
        <begin position="415"/>
        <end position="426"/>
    </location>
</feature>
<feature type="compositionally biased region" description="Basic residues" evidence="1">
    <location>
        <begin position="368"/>
        <end position="384"/>
    </location>
</feature>
<feature type="compositionally biased region" description="Basic and acidic residues" evidence="1">
    <location>
        <begin position="333"/>
        <end position="350"/>
    </location>
</feature>
<organism evidence="2">
    <name type="scientific">Cladocopium goreaui</name>
    <dbReference type="NCBI Taxonomy" id="2562237"/>
    <lineage>
        <taxon>Eukaryota</taxon>
        <taxon>Sar</taxon>
        <taxon>Alveolata</taxon>
        <taxon>Dinophyceae</taxon>
        <taxon>Suessiales</taxon>
        <taxon>Symbiodiniaceae</taxon>
        <taxon>Cladocopium</taxon>
    </lineage>
</organism>
<dbReference type="EMBL" id="CAMXCT020006112">
    <property type="protein sequence ID" value="CAL1167337.1"/>
    <property type="molecule type" value="Genomic_DNA"/>
</dbReference>